<dbReference type="Proteomes" id="UP001183246">
    <property type="component" value="Unassembled WGS sequence"/>
</dbReference>
<organism evidence="1 2">
    <name type="scientific">Streptomyces litchfieldiae</name>
    <dbReference type="NCBI Taxonomy" id="3075543"/>
    <lineage>
        <taxon>Bacteria</taxon>
        <taxon>Bacillati</taxon>
        <taxon>Actinomycetota</taxon>
        <taxon>Actinomycetes</taxon>
        <taxon>Kitasatosporales</taxon>
        <taxon>Streptomycetaceae</taxon>
        <taxon>Streptomyces</taxon>
    </lineage>
</organism>
<dbReference type="RefSeq" id="WP_311704039.1">
    <property type="nucleotide sequence ID" value="NZ_JAVREL010000004.1"/>
</dbReference>
<reference evidence="2" key="1">
    <citation type="submission" date="2023-07" db="EMBL/GenBank/DDBJ databases">
        <title>30 novel species of actinomycetes from the DSMZ collection.</title>
        <authorList>
            <person name="Nouioui I."/>
        </authorList>
    </citation>
    <scope>NUCLEOTIDE SEQUENCE [LARGE SCALE GENOMIC DNA]</scope>
    <source>
        <strain evidence="2">DSM 44938</strain>
    </source>
</reference>
<accession>A0ABU2MQM9</accession>
<proteinExistence type="predicted"/>
<keyword evidence="2" id="KW-1185">Reference proteome</keyword>
<evidence type="ECO:0000313" key="2">
    <source>
        <dbReference type="Proteomes" id="UP001183246"/>
    </source>
</evidence>
<sequence length="123" mass="14134">MAAPRWIEVSRLYYACYSLDGVGFSFSTLEQDCDEDGWESKGPGPWQHYVTVDCDGHRIDCVSLELRLTTEFLRDRPDRYHHLLDHLRTHGADLELLRKSLTVRGIPERLARLTRGLHAAGKP</sequence>
<dbReference type="EMBL" id="JAVREL010000004">
    <property type="protein sequence ID" value="MDT0342909.1"/>
    <property type="molecule type" value="Genomic_DNA"/>
</dbReference>
<name>A0ABU2MQM9_9ACTN</name>
<protein>
    <submittedName>
        <fullName evidence="1">Uncharacterized protein</fullName>
    </submittedName>
</protein>
<dbReference type="Gene3D" id="3.30.460.40">
    <property type="match status" value="1"/>
</dbReference>
<gene>
    <name evidence="1" type="ORF">RM590_09805</name>
</gene>
<comment type="caution">
    <text evidence="1">The sequence shown here is derived from an EMBL/GenBank/DDBJ whole genome shotgun (WGS) entry which is preliminary data.</text>
</comment>
<evidence type="ECO:0000313" key="1">
    <source>
        <dbReference type="EMBL" id="MDT0342909.1"/>
    </source>
</evidence>